<dbReference type="Proteomes" id="UP000217199">
    <property type="component" value="Unassembled WGS sequence"/>
</dbReference>
<dbReference type="InterPro" id="IPR000473">
    <property type="entry name" value="Ribosomal_bL36"/>
</dbReference>
<keyword evidence="3 4" id="KW-0687">Ribonucleoprotein</keyword>
<dbReference type="GO" id="GO:1990904">
    <property type="term" value="C:ribonucleoprotein complex"/>
    <property type="evidence" value="ECO:0007669"/>
    <property type="project" value="UniProtKB-KW"/>
</dbReference>
<reference evidence="5 6" key="1">
    <citation type="journal article" date="2017" name="Mol. Ecol.">
        <title>Comparative and population genomic landscape of Phellinus noxius: A hypervariable fungus causing root rot in trees.</title>
        <authorList>
            <person name="Chung C.L."/>
            <person name="Lee T.J."/>
            <person name="Akiba M."/>
            <person name="Lee H.H."/>
            <person name="Kuo T.H."/>
            <person name="Liu D."/>
            <person name="Ke H.M."/>
            <person name="Yokoi T."/>
            <person name="Roa M.B."/>
            <person name="Lu M.J."/>
            <person name="Chang Y.Y."/>
            <person name="Ann P.J."/>
            <person name="Tsai J.N."/>
            <person name="Chen C.Y."/>
            <person name="Tzean S.S."/>
            <person name="Ota Y."/>
            <person name="Hattori T."/>
            <person name="Sahashi N."/>
            <person name="Liou R.F."/>
            <person name="Kikuchi T."/>
            <person name="Tsai I.J."/>
        </authorList>
    </citation>
    <scope>NUCLEOTIDE SEQUENCE [LARGE SCALE GENOMIC DNA]</scope>
    <source>
        <strain evidence="5 6">FFPRI411160</strain>
    </source>
</reference>
<keyword evidence="2 4" id="KW-0689">Ribosomal protein</keyword>
<organism evidence="5 6">
    <name type="scientific">Pyrrhoderma noxium</name>
    <dbReference type="NCBI Taxonomy" id="2282107"/>
    <lineage>
        <taxon>Eukaryota</taxon>
        <taxon>Fungi</taxon>
        <taxon>Dikarya</taxon>
        <taxon>Basidiomycota</taxon>
        <taxon>Agaricomycotina</taxon>
        <taxon>Agaricomycetes</taxon>
        <taxon>Hymenochaetales</taxon>
        <taxon>Hymenochaetaceae</taxon>
        <taxon>Pyrrhoderma</taxon>
    </lineage>
</organism>
<dbReference type="STRING" id="2282107.A0A286UQW8"/>
<dbReference type="NCBIfam" id="TIGR01022">
    <property type="entry name" value="rpmJ_bact"/>
    <property type="match status" value="1"/>
</dbReference>
<proteinExistence type="inferred from homology"/>
<dbReference type="GO" id="GO:0005840">
    <property type="term" value="C:ribosome"/>
    <property type="evidence" value="ECO:0007669"/>
    <property type="project" value="UniProtKB-KW"/>
</dbReference>
<evidence type="ECO:0000313" key="6">
    <source>
        <dbReference type="Proteomes" id="UP000217199"/>
    </source>
</evidence>
<comment type="caution">
    <text evidence="5">The sequence shown here is derived from an EMBL/GenBank/DDBJ whole genome shotgun (WGS) entry which is preliminary data.</text>
</comment>
<dbReference type="Pfam" id="PF00444">
    <property type="entry name" value="Ribosomal_L36"/>
    <property type="match status" value="1"/>
</dbReference>
<evidence type="ECO:0000256" key="2">
    <source>
        <dbReference type="ARBA" id="ARBA00022980"/>
    </source>
</evidence>
<dbReference type="HAMAP" id="MF_00251">
    <property type="entry name" value="Ribosomal_bL36"/>
    <property type="match status" value="1"/>
</dbReference>
<gene>
    <name evidence="5" type="ORF">PNOK_0191900</name>
</gene>
<dbReference type="PANTHER" id="PTHR18804:SF16">
    <property type="entry name" value="RIBOSOMAL PROTEIN"/>
    <property type="match status" value="1"/>
</dbReference>
<dbReference type="InterPro" id="IPR035977">
    <property type="entry name" value="Ribosomal_bL36_sp"/>
</dbReference>
<name>A0A286UQW8_9AGAM</name>
<dbReference type="SUPFAM" id="SSF57840">
    <property type="entry name" value="Ribosomal protein L36"/>
    <property type="match status" value="1"/>
</dbReference>
<dbReference type="AlphaFoldDB" id="A0A286UQW8"/>
<evidence type="ECO:0000313" key="5">
    <source>
        <dbReference type="EMBL" id="PAV21962.1"/>
    </source>
</evidence>
<dbReference type="OrthoDB" id="10265903at2759"/>
<dbReference type="GO" id="GO:0003735">
    <property type="term" value="F:structural constituent of ribosome"/>
    <property type="evidence" value="ECO:0007669"/>
    <property type="project" value="InterPro"/>
</dbReference>
<evidence type="ECO:0000256" key="1">
    <source>
        <dbReference type="ARBA" id="ARBA00007645"/>
    </source>
</evidence>
<dbReference type="PROSITE" id="PS00828">
    <property type="entry name" value="RIBOSOMAL_L36"/>
    <property type="match status" value="1"/>
</dbReference>
<dbReference type="GO" id="GO:0006412">
    <property type="term" value="P:translation"/>
    <property type="evidence" value="ECO:0007669"/>
    <property type="project" value="InterPro"/>
</dbReference>
<dbReference type="PANTHER" id="PTHR18804">
    <property type="entry name" value="RIBOSOMAL PROTEIN"/>
    <property type="match status" value="1"/>
</dbReference>
<evidence type="ECO:0000256" key="4">
    <source>
        <dbReference type="RuleBase" id="RU000570"/>
    </source>
</evidence>
<evidence type="ECO:0000256" key="3">
    <source>
        <dbReference type="ARBA" id="ARBA00023274"/>
    </source>
</evidence>
<comment type="similarity">
    <text evidence="1 4">Belongs to the bacterial ribosomal protein bL36 family.</text>
</comment>
<dbReference type="InParanoid" id="A0A286UQW8"/>
<protein>
    <recommendedName>
        <fullName evidence="4">Ribosomal protein</fullName>
    </recommendedName>
</protein>
<dbReference type="InterPro" id="IPR052010">
    <property type="entry name" value="Ribosomal_LSU_bL36"/>
</dbReference>
<dbReference type="EMBL" id="NBII01000002">
    <property type="protein sequence ID" value="PAV21962.1"/>
    <property type="molecule type" value="Genomic_DNA"/>
</dbReference>
<keyword evidence="6" id="KW-1185">Reference proteome</keyword>
<accession>A0A286UQW8</accession>
<sequence length="92" mass="10176">MSALRSLVSARSLLSRTRFSSVFKNTVHSELAVPHTHTHAPLTKYSAVPALSRGMKVRSSVKLMCDGCAIVKRKGRVYVICSNNPKHKQRQG</sequence>